<reference evidence="1" key="2">
    <citation type="journal article" date="2021" name="Microbiome">
        <title>Successional dynamics and alternative stable states in a saline activated sludge microbial community over 9 years.</title>
        <authorList>
            <person name="Wang Y."/>
            <person name="Ye J."/>
            <person name="Ju F."/>
            <person name="Liu L."/>
            <person name="Boyd J.A."/>
            <person name="Deng Y."/>
            <person name="Parks D.H."/>
            <person name="Jiang X."/>
            <person name="Yin X."/>
            <person name="Woodcroft B.J."/>
            <person name="Tyson G.W."/>
            <person name="Hugenholtz P."/>
            <person name="Polz M.F."/>
            <person name="Zhang T."/>
        </authorList>
    </citation>
    <scope>NUCLEOTIDE SEQUENCE</scope>
    <source>
        <strain evidence="1">HKST-UBA79</strain>
    </source>
</reference>
<dbReference type="InterPro" id="IPR027417">
    <property type="entry name" value="P-loop_NTPase"/>
</dbReference>
<reference evidence="1" key="1">
    <citation type="submission" date="2020-04" db="EMBL/GenBank/DDBJ databases">
        <authorList>
            <person name="Zhang T."/>
        </authorList>
    </citation>
    <scope>NUCLEOTIDE SEQUENCE</scope>
    <source>
        <strain evidence="1">HKST-UBA79</strain>
    </source>
</reference>
<gene>
    <name evidence="1" type="ORF">KC980_04275</name>
</gene>
<evidence type="ECO:0000313" key="2">
    <source>
        <dbReference type="Proteomes" id="UP000740557"/>
    </source>
</evidence>
<evidence type="ECO:0000313" key="1">
    <source>
        <dbReference type="EMBL" id="MCA9308704.1"/>
    </source>
</evidence>
<proteinExistence type="predicted"/>
<name>A0A955J244_UNCKA</name>
<dbReference type="Proteomes" id="UP000740557">
    <property type="component" value="Unassembled WGS sequence"/>
</dbReference>
<dbReference type="PANTHER" id="PTHR41930:SF1">
    <property type="entry name" value="DEPHOSPHO-COA KINASE"/>
    <property type="match status" value="1"/>
</dbReference>
<dbReference type="PANTHER" id="PTHR41930">
    <property type="entry name" value="UPF0200 PROTEIN MJ1399"/>
    <property type="match status" value="1"/>
</dbReference>
<feature type="non-terminal residue" evidence="1">
    <location>
        <position position="107"/>
    </location>
</feature>
<comment type="caution">
    <text evidence="1">The sequence shown here is derived from an EMBL/GenBank/DDBJ whole genome shotgun (WGS) entry which is preliminary data.</text>
</comment>
<dbReference type="Gene3D" id="3.40.50.300">
    <property type="entry name" value="P-loop containing nucleotide triphosphate hydrolases"/>
    <property type="match status" value="1"/>
</dbReference>
<dbReference type="EMBL" id="JAGQNX010000138">
    <property type="protein sequence ID" value="MCA9308704.1"/>
    <property type="molecule type" value="Genomic_DNA"/>
</dbReference>
<accession>A0A955J244</accession>
<organism evidence="1 2">
    <name type="scientific">candidate division WWE3 bacterium</name>
    <dbReference type="NCBI Taxonomy" id="2053526"/>
    <lineage>
        <taxon>Bacteria</taxon>
        <taxon>Katanobacteria</taxon>
    </lineage>
</organism>
<sequence>MIVIGLTAPIGSGKNEFATALEHMGFFRINIAEILEREALLKGLHSDWESLQDLGDTLRQTHGASYLAKKALAVINASSSKLYLVNGIKNPAEVIFLQENLATSFKL</sequence>
<dbReference type="AlphaFoldDB" id="A0A955J244"/>
<protein>
    <recommendedName>
        <fullName evidence="3">Dephospho-CoA kinase</fullName>
    </recommendedName>
</protein>
<dbReference type="SUPFAM" id="SSF52540">
    <property type="entry name" value="P-loop containing nucleoside triphosphate hydrolases"/>
    <property type="match status" value="1"/>
</dbReference>
<evidence type="ECO:0008006" key="3">
    <source>
        <dbReference type="Google" id="ProtNLM"/>
    </source>
</evidence>